<dbReference type="Proteomes" id="UP000230914">
    <property type="component" value="Unassembled WGS sequence"/>
</dbReference>
<evidence type="ECO:0000313" key="1">
    <source>
        <dbReference type="EMBL" id="PIE34003.1"/>
    </source>
</evidence>
<reference evidence="1 2" key="1">
    <citation type="submission" date="2017-10" db="EMBL/GenBank/DDBJ databases">
        <title>Novel microbial diversity and functional potential in the marine mammal oral microbiome.</title>
        <authorList>
            <person name="Dudek N.K."/>
            <person name="Sun C.L."/>
            <person name="Burstein D."/>
            <person name="Kantor R.S."/>
            <person name="Aliaga Goltsman D.S."/>
            <person name="Bik E.M."/>
            <person name="Thomas B.C."/>
            <person name="Banfield J.F."/>
            <person name="Relman D.A."/>
        </authorList>
    </citation>
    <scope>NUCLEOTIDE SEQUENCE [LARGE SCALE GENOMIC DNA]</scope>
    <source>
        <strain evidence="1">DOLJORAL78_61_10</strain>
    </source>
</reference>
<dbReference type="AlphaFoldDB" id="A0A2G6KE91"/>
<sequence length="60" mass="6077">MVEHTLGLVAQVGKTDGRVGLGWRSMVGIAGVDRVSGPVGMIGAHNPLSVTAGVEGRSHV</sequence>
<protein>
    <submittedName>
        <fullName evidence="1">Uncharacterized protein</fullName>
    </submittedName>
</protein>
<gene>
    <name evidence="1" type="ORF">CSA55_01695</name>
</gene>
<evidence type="ECO:0000313" key="2">
    <source>
        <dbReference type="Proteomes" id="UP000230914"/>
    </source>
</evidence>
<proteinExistence type="predicted"/>
<accession>A0A2G6KE91</accession>
<dbReference type="EMBL" id="PDSL01000023">
    <property type="protein sequence ID" value="PIE34003.1"/>
    <property type="molecule type" value="Genomic_DNA"/>
</dbReference>
<organism evidence="1 2">
    <name type="scientific">Ilumatobacter coccineus</name>
    <dbReference type="NCBI Taxonomy" id="467094"/>
    <lineage>
        <taxon>Bacteria</taxon>
        <taxon>Bacillati</taxon>
        <taxon>Actinomycetota</taxon>
        <taxon>Acidimicrobiia</taxon>
        <taxon>Acidimicrobiales</taxon>
        <taxon>Ilumatobacteraceae</taxon>
        <taxon>Ilumatobacter</taxon>
    </lineage>
</organism>
<comment type="caution">
    <text evidence="1">The sequence shown here is derived from an EMBL/GenBank/DDBJ whole genome shotgun (WGS) entry which is preliminary data.</text>
</comment>
<name>A0A2G6KE91_9ACTN</name>